<evidence type="ECO:0000313" key="1">
    <source>
        <dbReference type="EMBL" id="WTS17688.1"/>
    </source>
</evidence>
<organism evidence="1">
    <name type="scientific">Streptomyces sp. NBC_00119</name>
    <dbReference type="NCBI Taxonomy" id="2975659"/>
    <lineage>
        <taxon>Bacteria</taxon>
        <taxon>Bacillati</taxon>
        <taxon>Actinomycetota</taxon>
        <taxon>Actinomycetes</taxon>
        <taxon>Kitasatosporales</taxon>
        <taxon>Streptomycetaceae</taxon>
        <taxon>Streptomyces</taxon>
    </lineage>
</organism>
<dbReference type="AlphaFoldDB" id="A0AAU1UKD0"/>
<proteinExistence type="predicted"/>
<protein>
    <submittedName>
        <fullName evidence="1">Uncharacterized protein</fullName>
    </submittedName>
</protein>
<reference evidence="1" key="1">
    <citation type="submission" date="2022-10" db="EMBL/GenBank/DDBJ databases">
        <title>The complete genomes of actinobacterial strains from the NBC collection.</title>
        <authorList>
            <person name="Joergensen T.S."/>
            <person name="Alvarez Arevalo M."/>
            <person name="Sterndorff E.B."/>
            <person name="Faurdal D."/>
            <person name="Vuksanovic O."/>
            <person name="Mourched A.-S."/>
            <person name="Charusanti P."/>
            <person name="Shaw S."/>
            <person name="Blin K."/>
            <person name="Weber T."/>
        </authorList>
    </citation>
    <scope>NUCLEOTIDE SEQUENCE</scope>
    <source>
        <strain evidence="1">NBC_00119</strain>
    </source>
</reference>
<accession>A0AAU1UKD0</accession>
<sequence>MKRASMRSAGATAAARIADDRAVETGHRVLGTLLAEGEAGSPFPGSPYPRKWIPKW</sequence>
<dbReference type="EMBL" id="CP108195">
    <property type="protein sequence ID" value="WTS17688.1"/>
    <property type="molecule type" value="Genomic_DNA"/>
</dbReference>
<gene>
    <name evidence="1" type="ORF">OHU69_45695</name>
</gene>
<name>A0AAU1UKD0_9ACTN</name>